<evidence type="ECO:0000259" key="8">
    <source>
        <dbReference type="Pfam" id="PF09115"/>
    </source>
</evidence>
<evidence type="ECO:0000313" key="10">
    <source>
        <dbReference type="Proteomes" id="UP000323166"/>
    </source>
</evidence>
<dbReference type="InterPro" id="IPR015199">
    <property type="entry name" value="DNA_pol_III_delta_C"/>
</dbReference>
<reference evidence="9 10" key="1">
    <citation type="submission" date="2019-07" db="EMBL/GenBank/DDBJ databases">
        <title>Genomic Encyclopedia of Type Strains, Phase I: the one thousand microbial genomes (KMG-I) project.</title>
        <authorList>
            <person name="Kyrpides N."/>
        </authorList>
    </citation>
    <scope>NUCLEOTIDE SEQUENCE [LARGE SCALE GENOMIC DNA]</scope>
    <source>
        <strain evidence="9 10">DSM 6562</strain>
    </source>
</reference>
<gene>
    <name evidence="9" type="ORF">LX24_00818</name>
</gene>
<dbReference type="InterPro" id="IPR050238">
    <property type="entry name" value="DNA_Rep/Repair_Clamp_Loader"/>
</dbReference>
<evidence type="ECO:0000256" key="5">
    <source>
        <dbReference type="ARBA" id="ARBA00022705"/>
    </source>
</evidence>
<dbReference type="GO" id="GO:0003887">
    <property type="term" value="F:DNA-directed DNA polymerase activity"/>
    <property type="evidence" value="ECO:0007669"/>
    <property type="project" value="UniProtKB-KW"/>
</dbReference>
<keyword evidence="10" id="KW-1185">Reference proteome</keyword>
<dbReference type="Pfam" id="PF09115">
    <property type="entry name" value="DNApol3-delta_C"/>
    <property type="match status" value="1"/>
</dbReference>
<evidence type="ECO:0000256" key="2">
    <source>
        <dbReference type="ARBA" id="ARBA00014363"/>
    </source>
</evidence>
<keyword evidence="4" id="KW-0548">Nucleotidyltransferase</keyword>
<evidence type="ECO:0000256" key="4">
    <source>
        <dbReference type="ARBA" id="ARBA00022695"/>
    </source>
</evidence>
<dbReference type="InterPro" id="IPR027417">
    <property type="entry name" value="P-loop_NTPase"/>
</dbReference>
<protein>
    <recommendedName>
        <fullName evidence="2">DNA polymerase III subunit delta'</fullName>
        <ecNumber evidence="1">2.7.7.7</ecNumber>
    </recommendedName>
</protein>
<accession>A0A5S4ZVY0</accession>
<comment type="caution">
    <text evidence="9">The sequence shown here is derived from an EMBL/GenBank/DDBJ whole genome shotgun (WGS) entry which is preliminary data.</text>
</comment>
<keyword evidence="6" id="KW-0239">DNA-directed DNA polymerase</keyword>
<dbReference type="PANTHER" id="PTHR11669">
    <property type="entry name" value="REPLICATION FACTOR C / DNA POLYMERASE III GAMMA-TAU SUBUNIT"/>
    <property type="match status" value="1"/>
</dbReference>
<evidence type="ECO:0000256" key="1">
    <source>
        <dbReference type="ARBA" id="ARBA00012417"/>
    </source>
</evidence>
<dbReference type="Gene3D" id="1.20.272.10">
    <property type="match status" value="1"/>
</dbReference>
<dbReference type="EC" id="2.7.7.7" evidence="1"/>
<evidence type="ECO:0000256" key="7">
    <source>
        <dbReference type="ARBA" id="ARBA00049244"/>
    </source>
</evidence>
<organism evidence="9 10">
    <name type="scientific">Desulfallas thermosapovorans DSM 6562</name>
    <dbReference type="NCBI Taxonomy" id="1121431"/>
    <lineage>
        <taxon>Bacteria</taxon>
        <taxon>Bacillati</taxon>
        <taxon>Bacillota</taxon>
        <taxon>Clostridia</taxon>
        <taxon>Eubacteriales</taxon>
        <taxon>Desulfallaceae</taxon>
        <taxon>Desulfallas</taxon>
    </lineage>
</organism>
<evidence type="ECO:0000256" key="3">
    <source>
        <dbReference type="ARBA" id="ARBA00022679"/>
    </source>
</evidence>
<dbReference type="InterPro" id="IPR004622">
    <property type="entry name" value="DNA_pol_HolB"/>
</dbReference>
<dbReference type="GO" id="GO:0006261">
    <property type="term" value="P:DNA-templated DNA replication"/>
    <property type="evidence" value="ECO:0007669"/>
    <property type="project" value="TreeGrafter"/>
</dbReference>
<dbReference type="GO" id="GO:0003677">
    <property type="term" value="F:DNA binding"/>
    <property type="evidence" value="ECO:0007669"/>
    <property type="project" value="InterPro"/>
</dbReference>
<evidence type="ECO:0000256" key="6">
    <source>
        <dbReference type="ARBA" id="ARBA00022932"/>
    </source>
</evidence>
<dbReference type="Proteomes" id="UP000323166">
    <property type="component" value="Unassembled WGS sequence"/>
</dbReference>
<evidence type="ECO:0000313" key="9">
    <source>
        <dbReference type="EMBL" id="TYO97008.1"/>
    </source>
</evidence>
<dbReference type="GO" id="GO:0009360">
    <property type="term" value="C:DNA polymerase III complex"/>
    <property type="evidence" value="ECO:0007669"/>
    <property type="project" value="InterPro"/>
</dbReference>
<sequence length="330" mass="35747">MPVLRDVVGHEQIKKRLRSALVKGLVNHAYLFGGPAGIGKKTAGLAFARALLCRRGGGDACGQCDDCIRSEQGVHPDLHVIRPEGATIKINQLRALQGGASFTAYGAARQVFLMEQAEKMTLAAANCFLKILEEPPPGIVFILVTDDSARMLPTVLSRCQQYRFSPLPREQVLQVLANAGAGRDSDSASVAAALSGGCPGRALALLDGLDKRNAMLDLLMHIVRERPGSVFLPVDELAEREGLADFIDYVILFFRDVLIWQITGSTELIINVDRISYIIELAGAYARPRVMDILITAEKSSARLAGNVNQRLVLDSLLFKITGLGDDDRG</sequence>
<dbReference type="RefSeq" id="WP_166510863.1">
    <property type="nucleotide sequence ID" value="NZ_VNHM01000003.1"/>
</dbReference>
<dbReference type="Gene3D" id="3.40.50.300">
    <property type="entry name" value="P-loop containing nucleotide triphosphate hydrolases"/>
    <property type="match status" value="1"/>
</dbReference>
<proteinExistence type="predicted"/>
<name>A0A5S4ZVY0_9FIRM</name>
<dbReference type="AlphaFoldDB" id="A0A5S4ZVY0"/>
<dbReference type="Pfam" id="PF13177">
    <property type="entry name" value="DNA_pol3_delta2"/>
    <property type="match status" value="1"/>
</dbReference>
<dbReference type="PANTHER" id="PTHR11669:SF8">
    <property type="entry name" value="DNA POLYMERASE III SUBUNIT DELTA"/>
    <property type="match status" value="1"/>
</dbReference>
<dbReference type="SUPFAM" id="SSF52540">
    <property type="entry name" value="P-loop containing nucleoside triphosphate hydrolases"/>
    <property type="match status" value="1"/>
</dbReference>
<dbReference type="GO" id="GO:0008408">
    <property type="term" value="F:3'-5' exonuclease activity"/>
    <property type="evidence" value="ECO:0007669"/>
    <property type="project" value="InterPro"/>
</dbReference>
<comment type="catalytic activity">
    <reaction evidence="7">
        <text>DNA(n) + a 2'-deoxyribonucleoside 5'-triphosphate = DNA(n+1) + diphosphate</text>
        <dbReference type="Rhea" id="RHEA:22508"/>
        <dbReference type="Rhea" id="RHEA-COMP:17339"/>
        <dbReference type="Rhea" id="RHEA-COMP:17340"/>
        <dbReference type="ChEBI" id="CHEBI:33019"/>
        <dbReference type="ChEBI" id="CHEBI:61560"/>
        <dbReference type="ChEBI" id="CHEBI:173112"/>
        <dbReference type="EC" id="2.7.7.7"/>
    </reaction>
</comment>
<keyword evidence="3" id="KW-0808">Transferase</keyword>
<feature type="domain" description="DNA polymerase III delta subunit C-terminal" evidence="8">
    <location>
        <begin position="209"/>
        <end position="321"/>
    </location>
</feature>
<keyword evidence="5" id="KW-0235">DNA replication</keyword>
<dbReference type="NCBIfam" id="TIGR00678">
    <property type="entry name" value="holB"/>
    <property type="match status" value="1"/>
</dbReference>
<dbReference type="EMBL" id="VNHM01000003">
    <property type="protein sequence ID" value="TYO97008.1"/>
    <property type="molecule type" value="Genomic_DNA"/>
</dbReference>